<dbReference type="EMBL" id="AWXU01000095">
    <property type="protein sequence ID" value="KFN45286.1"/>
    <property type="molecule type" value="Genomic_DNA"/>
</dbReference>
<dbReference type="InterPro" id="IPR046345">
    <property type="entry name" value="TraB_PrgY-like"/>
</dbReference>
<keyword evidence="1" id="KW-0812">Transmembrane</keyword>
<evidence type="ECO:0000256" key="1">
    <source>
        <dbReference type="SAM" id="Phobius"/>
    </source>
</evidence>
<proteinExistence type="predicted"/>
<feature type="transmembrane region" description="Helical" evidence="1">
    <location>
        <begin position="294"/>
        <end position="313"/>
    </location>
</feature>
<dbReference type="STRING" id="1121013.GCA_000426365_00628"/>
<evidence type="ECO:0008006" key="4">
    <source>
        <dbReference type="Google" id="ProtNLM"/>
    </source>
</evidence>
<dbReference type="RefSeq" id="WP_026816112.1">
    <property type="nucleotide sequence ID" value="NZ_AUFF01000001.1"/>
</dbReference>
<dbReference type="PANTHER" id="PTHR21530:SF7">
    <property type="entry name" value="TRAB DOMAIN-CONTAINING PROTEIN"/>
    <property type="match status" value="1"/>
</dbReference>
<gene>
    <name evidence="2" type="ORF">P873_02365</name>
</gene>
<dbReference type="OrthoDB" id="9809330at2"/>
<dbReference type="eggNOG" id="COG1916">
    <property type="taxonomic scope" value="Bacteria"/>
</dbReference>
<dbReference type="CDD" id="cd14726">
    <property type="entry name" value="TraB_PrgY-like"/>
    <property type="match status" value="1"/>
</dbReference>
<protein>
    <recommendedName>
        <fullName evidence="4">Conjugal transfer protein TraB</fullName>
    </recommendedName>
</protein>
<organism evidence="2 3">
    <name type="scientific">Arenimonas composti TR7-09 = DSM 18010</name>
    <dbReference type="NCBI Taxonomy" id="1121013"/>
    <lineage>
        <taxon>Bacteria</taxon>
        <taxon>Pseudomonadati</taxon>
        <taxon>Pseudomonadota</taxon>
        <taxon>Gammaproteobacteria</taxon>
        <taxon>Lysobacterales</taxon>
        <taxon>Lysobacteraceae</taxon>
        <taxon>Arenimonas</taxon>
    </lineage>
</organism>
<evidence type="ECO:0000313" key="3">
    <source>
        <dbReference type="Proteomes" id="UP000029391"/>
    </source>
</evidence>
<dbReference type="Proteomes" id="UP000029391">
    <property type="component" value="Unassembled WGS sequence"/>
</dbReference>
<sequence>MNTPVPAGSPGLHDQPHLIVERDGVRYTLLGTAHVSKASVDAVEAEVASGRYDTVAVELDAQRHRAMTDPDALARLDIVQVLREGKVALVAANLALAAYQRRLAEQLGVEPGAELRAAAVGAGEHGLHMALIDRDVGITFKRASAKLGWWGRSKLMAGLAMSLIDSEEVADDEIEKLKQGDVLESSFGEFASGSPQLYETIIAERDRYMAARLREVGAGGAREVLAVVGAGHLKGLAGYLRDGDEAPAELLHALRHVPEGSKVPWFTLVLVAFLVGGFAWGWHQGGIEVAGELVALWAAITAVGGALGCLAAGGHPLSILAAAVSSPLTPLHPALASGTVSALVEAWLRRPTYADFLQLRDDTTRWTGWWRNRVARILVNFFLTSLGTAIGVWTAGALLVGRLG</sequence>
<dbReference type="AlphaFoldDB" id="A0A091B0Q2"/>
<dbReference type="PANTHER" id="PTHR21530">
    <property type="entry name" value="PHEROMONE SHUTDOWN PROTEIN"/>
    <property type="match status" value="1"/>
</dbReference>
<keyword evidence="1" id="KW-1133">Transmembrane helix</keyword>
<keyword evidence="3" id="KW-1185">Reference proteome</keyword>
<feature type="transmembrane region" description="Helical" evidence="1">
    <location>
        <begin position="263"/>
        <end position="282"/>
    </location>
</feature>
<dbReference type="NCBIfam" id="TIGR00261">
    <property type="entry name" value="traB"/>
    <property type="match status" value="1"/>
</dbReference>
<name>A0A091B0Q2_9GAMM</name>
<accession>A0A091B0Q2</accession>
<feature type="transmembrane region" description="Helical" evidence="1">
    <location>
        <begin position="377"/>
        <end position="400"/>
    </location>
</feature>
<reference evidence="2 3" key="1">
    <citation type="submission" date="2013-09" db="EMBL/GenBank/DDBJ databases">
        <title>Genome sequencing of Arenimonas composti.</title>
        <authorList>
            <person name="Chen F."/>
            <person name="Wang G."/>
        </authorList>
    </citation>
    <scope>NUCLEOTIDE SEQUENCE [LARGE SCALE GENOMIC DNA]</scope>
    <source>
        <strain evidence="2 3">TR7-09</strain>
    </source>
</reference>
<evidence type="ECO:0000313" key="2">
    <source>
        <dbReference type="EMBL" id="KFN45286.1"/>
    </source>
</evidence>
<dbReference type="InterPro" id="IPR005230">
    <property type="entry name" value="TraB_bac"/>
</dbReference>
<dbReference type="Pfam" id="PF01963">
    <property type="entry name" value="TraB_PrgY_gumN"/>
    <property type="match status" value="1"/>
</dbReference>
<dbReference type="InterPro" id="IPR002816">
    <property type="entry name" value="TraB/PrgY/GumN_fam"/>
</dbReference>
<keyword evidence="1" id="KW-0472">Membrane</keyword>
<comment type="caution">
    <text evidence="2">The sequence shown here is derived from an EMBL/GenBank/DDBJ whole genome shotgun (WGS) entry which is preliminary data.</text>
</comment>